<comment type="similarity">
    <text evidence="1">Belongs to the thioredoxin family.</text>
</comment>
<dbReference type="GO" id="GO:0015035">
    <property type="term" value="F:protein-disulfide reductase activity"/>
    <property type="evidence" value="ECO:0007669"/>
    <property type="project" value="UniProtKB-UniRule"/>
</dbReference>
<evidence type="ECO:0000313" key="9">
    <source>
        <dbReference type="EMBL" id="AZT95155.1"/>
    </source>
</evidence>
<evidence type="ECO:0000256" key="7">
    <source>
        <dbReference type="SAM" id="MobiDB-lite"/>
    </source>
</evidence>
<organism evidence="9 10">
    <name type="scientific">Brevibacterium aurantiacum</name>
    <dbReference type="NCBI Taxonomy" id="273384"/>
    <lineage>
        <taxon>Bacteria</taxon>
        <taxon>Bacillati</taxon>
        <taxon>Actinomycetota</taxon>
        <taxon>Actinomycetes</taxon>
        <taxon>Micrococcales</taxon>
        <taxon>Brevibacteriaceae</taxon>
        <taxon>Brevibacterium</taxon>
    </lineage>
</organism>
<dbReference type="InterPro" id="IPR017937">
    <property type="entry name" value="Thioredoxin_CS"/>
</dbReference>
<accession>A0A3T0DJE6</accession>
<feature type="domain" description="Thioredoxin" evidence="8">
    <location>
        <begin position="1"/>
        <end position="105"/>
    </location>
</feature>
<dbReference type="PANTHER" id="PTHR45663:SF40">
    <property type="entry name" value="THIOREDOXIN 2"/>
    <property type="match status" value="1"/>
</dbReference>
<dbReference type="InterPro" id="IPR013766">
    <property type="entry name" value="Thioredoxin_domain"/>
</dbReference>
<dbReference type="PRINTS" id="PR00421">
    <property type="entry name" value="THIOREDOXIN"/>
</dbReference>
<sequence>MSTIEITKDNFESTITDSSILLLDFWADWCGPCKQFAPVYEEASEQYSDVVFGKVDTEAQQELAGLFAISSIPTLVAFREGIVVFAQPGALAAPQLEQVINAVKELDMNEVREELAKQEAGVETAEGSDDTVVSEATEVPSEPGTEQ</sequence>
<keyword evidence="4" id="KW-1015">Disulfide bond</keyword>
<keyword evidence="3" id="KW-0249">Electron transport</keyword>
<evidence type="ECO:0000256" key="5">
    <source>
        <dbReference type="ARBA" id="ARBA00023284"/>
    </source>
</evidence>
<dbReference type="GO" id="GO:0005829">
    <property type="term" value="C:cytosol"/>
    <property type="evidence" value="ECO:0007669"/>
    <property type="project" value="TreeGrafter"/>
</dbReference>
<proteinExistence type="inferred from homology"/>
<dbReference type="Pfam" id="PF00085">
    <property type="entry name" value="Thioredoxin"/>
    <property type="match status" value="1"/>
</dbReference>
<feature type="region of interest" description="Disordered" evidence="7">
    <location>
        <begin position="116"/>
        <end position="147"/>
    </location>
</feature>
<evidence type="ECO:0000256" key="4">
    <source>
        <dbReference type="ARBA" id="ARBA00023157"/>
    </source>
</evidence>
<reference evidence="9 10" key="2">
    <citation type="submission" date="2019-01" db="EMBL/GenBank/DDBJ databases">
        <title>Comparative genomic analysis of Brevibacterium aurantiacum sheds light on its evolution and its adaptation to smear-ripened cheeses.</title>
        <authorList>
            <person name="Moineau S."/>
        </authorList>
    </citation>
    <scope>NUCLEOTIDE SEQUENCE [LARGE SCALE GENOMIC DNA]</scope>
    <source>
        <strain evidence="9 10">SMQ-1417</strain>
    </source>
</reference>
<name>A0A3T0DJE6_BREAU</name>
<gene>
    <name evidence="9" type="primary">trxA</name>
    <name evidence="9" type="ORF">CXR23_20040</name>
</gene>
<dbReference type="NCBIfam" id="TIGR01068">
    <property type="entry name" value="thioredoxin"/>
    <property type="match status" value="1"/>
</dbReference>
<evidence type="ECO:0000256" key="2">
    <source>
        <dbReference type="ARBA" id="ARBA00022448"/>
    </source>
</evidence>
<keyword evidence="2" id="KW-0813">Transport</keyword>
<dbReference type="SUPFAM" id="SSF52833">
    <property type="entry name" value="Thioredoxin-like"/>
    <property type="match status" value="1"/>
</dbReference>
<evidence type="ECO:0000256" key="6">
    <source>
        <dbReference type="NCBIfam" id="TIGR01068"/>
    </source>
</evidence>
<dbReference type="CDD" id="cd02947">
    <property type="entry name" value="TRX_family"/>
    <property type="match status" value="1"/>
</dbReference>
<evidence type="ECO:0000256" key="1">
    <source>
        <dbReference type="ARBA" id="ARBA00008987"/>
    </source>
</evidence>
<evidence type="ECO:0000256" key="3">
    <source>
        <dbReference type="ARBA" id="ARBA00022982"/>
    </source>
</evidence>
<reference evidence="9 10" key="1">
    <citation type="submission" date="2017-12" db="EMBL/GenBank/DDBJ databases">
        <authorList>
            <person name="Levesque S."/>
        </authorList>
    </citation>
    <scope>NUCLEOTIDE SEQUENCE [LARGE SCALE GENOMIC DNA]</scope>
    <source>
        <strain evidence="9 10">SMQ-1417</strain>
    </source>
</reference>
<dbReference type="PANTHER" id="PTHR45663">
    <property type="entry name" value="GEO12009P1"/>
    <property type="match status" value="1"/>
</dbReference>
<dbReference type="InterPro" id="IPR036249">
    <property type="entry name" value="Thioredoxin-like_sf"/>
</dbReference>
<protein>
    <recommendedName>
        <fullName evidence="6">Thioredoxin</fullName>
    </recommendedName>
</protein>
<keyword evidence="5" id="KW-0676">Redox-active center</keyword>
<dbReference type="Proteomes" id="UP000283000">
    <property type="component" value="Chromosome"/>
</dbReference>
<dbReference type="PROSITE" id="PS51352">
    <property type="entry name" value="THIOREDOXIN_2"/>
    <property type="match status" value="1"/>
</dbReference>
<dbReference type="FunFam" id="3.40.30.10:FF:000155">
    <property type="entry name" value="Thioredoxin"/>
    <property type="match status" value="1"/>
</dbReference>
<dbReference type="EMBL" id="CP025330">
    <property type="protein sequence ID" value="AZT95155.1"/>
    <property type="molecule type" value="Genomic_DNA"/>
</dbReference>
<dbReference type="Gene3D" id="3.40.30.10">
    <property type="entry name" value="Glutaredoxin"/>
    <property type="match status" value="1"/>
</dbReference>
<dbReference type="RefSeq" id="WP_009882804.1">
    <property type="nucleotide sequence ID" value="NZ_AAGP01000010.1"/>
</dbReference>
<evidence type="ECO:0000259" key="8">
    <source>
        <dbReference type="PROSITE" id="PS51352"/>
    </source>
</evidence>
<dbReference type="AlphaFoldDB" id="A0A3T0DJE6"/>
<dbReference type="PROSITE" id="PS00194">
    <property type="entry name" value="THIOREDOXIN_1"/>
    <property type="match status" value="1"/>
</dbReference>
<dbReference type="InterPro" id="IPR005746">
    <property type="entry name" value="Thioredoxin"/>
</dbReference>
<evidence type="ECO:0000313" key="10">
    <source>
        <dbReference type="Proteomes" id="UP000283000"/>
    </source>
</evidence>